<dbReference type="AlphaFoldDB" id="A0A1I2LCG1"/>
<evidence type="ECO:0000259" key="1">
    <source>
        <dbReference type="Pfam" id="PF11760"/>
    </source>
</evidence>
<name>A0A1I2LCG1_9CLOT</name>
<dbReference type="OrthoDB" id="9781023at2"/>
<dbReference type="Proteomes" id="UP000182135">
    <property type="component" value="Unassembled WGS sequence"/>
</dbReference>
<dbReference type="STRING" id="1529.SAMN04487885_109109"/>
<feature type="domain" description="Cobalamin biosynthesis central region" evidence="2">
    <location>
        <begin position="137"/>
        <end position="214"/>
    </location>
</feature>
<dbReference type="GO" id="GO:0016829">
    <property type="term" value="F:lyase activity"/>
    <property type="evidence" value="ECO:0007669"/>
    <property type="project" value="UniProtKB-KW"/>
</dbReference>
<evidence type="ECO:0000313" key="4">
    <source>
        <dbReference type="Proteomes" id="UP000182135"/>
    </source>
</evidence>
<dbReference type="InterPro" id="IPR021745">
    <property type="entry name" value="CbiG_mid"/>
</dbReference>
<dbReference type="GeneID" id="90545824"/>
<accession>A0A1I2LCG1</accession>
<reference evidence="3 4" key="1">
    <citation type="submission" date="2016-10" db="EMBL/GenBank/DDBJ databases">
        <authorList>
            <person name="de Groot N.N."/>
        </authorList>
    </citation>
    <scope>NUCLEOTIDE SEQUENCE [LARGE SCALE GENOMIC DNA]</scope>
    <source>
        <strain evidence="3 4">NLAE-zl-G419</strain>
    </source>
</reference>
<dbReference type="Pfam" id="PF11761">
    <property type="entry name" value="CbiG_mid"/>
    <property type="match status" value="1"/>
</dbReference>
<proteinExistence type="predicted"/>
<dbReference type="InterPro" id="IPR052553">
    <property type="entry name" value="CbiG_hydrolase"/>
</dbReference>
<dbReference type="SUPFAM" id="SSF159672">
    <property type="entry name" value="CbiG N-terminal domain-like"/>
    <property type="match status" value="1"/>
</dbReference>
<evidence type="ECO:0000313" key="3">
    <source>
        <dbReference type="EMBL" id="SFF76208.1"/>
    </source>
</evidence>
<protein>
    <submittedName>
        <fullName evidence="3">Cobalt-precorrin 5A acetaldehyde-lyase</fullName>
    </submittedName>
</protein>
<dbReference type="EMBL" id="FOOE01000009">
    <property type="protein sequence ID" value="SFF76208.1"/>
    <property type="molecule type" value="Genomic_DNA"/>
</dbReference>
<dbReference type="PANTHER" id="PTHR37477:SF1">
    <property type="entry name" value="COBALT-PRECORRIN-5A HYDROLASE"/>
    <property type="match status" value="1"/>
</dbReference>
<dbReference type="PANTHER" id="PTHR37477">
    <property type="entry name" value="COBALT-PRECORRIN-5A HYDROLASE"/>
    <property type="match status" value="1"/>
</dbReference>
<gene>
    <name evidence="3" type="ORF">SAMN04487885_109109</name>
</gene>
<dbReference type="Pfam" id="PF11760">
    <property type="entry name" value="CbiG_N"/>
    <property type="match status" value="1"/>
</dbReference>
<dbReference type="InterPro" id="IPR038029">
    <property type="entry name" value="GbiG_N_sf"/>
</dbReference>
<evidence type="ECO:0000259" key="2">
    <source>
        <dbReference type="Pfam" id="PF11761"/>
    </source>
</evidence>
<organism evidence="3 4">
    <name type="scientific">Clostridium cadaveris</name>
    <dbReference type="NCBI Taxonomy" id="1529"/>
    <lineage>
        <taxon>Bacteria</taxon>
        <taxon>Bacillati</taxon>
        <taxon>Bacillota</taxon>
        <taxon>Clostridia</taxon>
        <taxon>Eubacteriales</taxon>
        <taxon>Clostridiaceae</taxon>
        <taxon>Clostridium</taxon>
    </lineage>
</organism>
<dbReference type="eggNOG" id="COG2073">
    <property type="taxonomic scope" value="Bacteria"/>
</dbReference>
<dbReference type="InterPro" id="IPR021744">
    <property type="entry name" value="CbiG_N"/>
</dbReference>
<dbReference type="RefSeq" id="WP_027639846.1">
    <property type="nucleotide sequence ID" value="NZ_BAAACD010000005.1"/>
</dbReference>
<sequence length="325" mass="36228">MKINLISFTQNGSKVSNELIDLFENKDYDIYAVGKYPFGKIKALNKSVYEFCKDSFETKADAIIIIGALGIAVRAIAGNLKNKGCDPAVIVIDDKKNFVIPVISGHIGGANALSMIIAESIGAIPVITTATDVNKKFAIDSWAVENGCSIADISKIKYVSSAILRGEDVGLICDFPIEGKLPQGLKLGNMYKVGICISTCDKKISFKNTLNLIPKEYVIDIQFKENIPYDDFKDTIDRILDDEKISPLQIIAVSSEGLKCENIHKYCIEKKIELTNNKANEILRYENINEAYKYRENGNKKIFIKECICDNIKIAISKINWRCIF</sequence>
<keyword evidence="3" id="KW-0456">Lyase</keyword>
<dbReference type="Gene3D" id="3.40.50.11220">
    <property type="match status" value="1"/>
</dbReference>
<feature type="domain" description="Cobalamin synthesis G N-terminal" evidence="1">
    <location>
        <begin position="59"/>
        <end position="132"/>
    </location>
</feature>
<keyword evidence="4" id="KW-1185">Reference proteome</keyword>